<dbReference type="SUPFAM" id="SSF51735">
    <property type="entry name" value="NAD(P)-binding Rossmann-fold domains"/>
    <property type="match status" value="1"/>
</dbReference>
<accession>A0A5B8L2R5</accession>
<dbReference type="CDD" id="cd05233">
    <property type="entry name" value="SDR_c"/>
    <property type="match status" value="1"/>
</dbReference>
<dbReference type="AlphaFoldDB" id="A0A5B8L2R5"/>
<dbReference type="InterPro" id="IPR002347">
    <property type="entry name" value="SDR_fam"/>
</dbReference>
<gene>
    <name evidence="3" type="ORF">FQ775_18920</name>
</gene>
<comment type="similarity">
    <text evidence="1">Belongs to the short-chain dehydrogenases/reductases (SDR) family.</text>
</comment>
<organism evidence="3 4">
    <name type="scientific">Nitratireductor mangrovi</name>
    <dbReference type="NCBI Taxonomy" id="2599600"/>
    <lineage>
        <taxon>Bacteria</taxon>
        <taxon>Pseudomonadati</taxon>
        <taxon>Pseudomonadota</taxon>
        <taxon>Alphaproteobacteria</taxon>
        <taxon>Hyphomicrobiales</taxon>
        <taxon>Phyllobacteriaceae</taxon>
        <taxon>Nitratireductor</taxon>
    </lineage>
</organism>
<dbReference type="PANTHER" id="PTHR43639:SF1">
    <property type="entry name" value="SHORT-CHAIN DEHYDROGENASE_REDUCTASE FAMILY PROTEIN"/>
    <property type="match status" value="1"/>
</dbReference>
<sequence length="252" mass="25203">MTQQLAGQVVLVTGAGRGIGAATARLLCARGAAVGLLDIDAGLAEATAGDIIGSGGKALALAADVADRASLFAATAELKAKFGAPTAVVNDAIWIRYGPFSGVTEEVLDRMLAVGVKGPFWGGQALLAYRDADVPASIVNIASPVADLGTANTSSYTAVKGAIAALTRQQAVELGPQGVRVNAVTPGAVPTPGARSIVDEAGYAKRRAQTPLGRLGAEDEIAAAIAFLIGPDASFVSGEVLHVDGGISVKSM</sequence>
<dbReference type="KEGG" id="niy:FQ775_18920"/>
<protein>
    <submittedName>
        <fullName evidence="3">SDR family oxidoreductase</fullName>
    </submittedName>
</protein>
<dbReference type="InterPro" id="IPR036291">
    <property type="entry name" value="NAD(P)-bd_dom_sf"/>
</dbReference>
<reference evidence="3" key="1">
    <citation type="submission" date="2020-04" db="EMBL/GenBank/DDBJ databases">
        <title>Nitratireductor sp. nov. isolated from mangrove soil.</title>
        <authorList>
            <person name="Ye Y."/>
        </authorList>
    </citation>
    <scope>NUCLEOTIDE SEQUENCE</scope>
    <source>
        <strain evidence="3">SY7</strain>
    </source>
</reference>
<proteinExistence type="inferred from homology"/>
<keyword evidence="2" id="KW-0560">Oxidoreductase</keyword>
<dbReference type="EMBL" id="CP042301">
    <property type="protein sequence ID" value="QDZ02287.1"/>
    <property type="molecule type" value="Genomic_DNA"/>
</dbReference>
<evidence type="ECO:0000313" key="3">
    <source>
        <dbReference type="EMBL" id="QDZ02287.1"/>
    </source>
</evidence>
<dbReference type="GO" id="GO:0016491">
    <property type="term" value="F:oxidoreductase activity"/>
    <property type="evidence" value="ECO:0007669"/>
    <property type="project" value="UniProtKB-KW"/>
</dbReference>
<dbReference type="Pfam" id="PF13561">
    <property type="entry name" value="adh_short_C2"/>
    <property type="match status" value="1"/>
</dbReference>
<keyword evidence="4" id="KW-1185">Reference proteome</keyword>
<dbReference type="PANTHER" id="PTHR43639">
    <property type="entry name" value="OXIDOREDUCTASE, SHORT-CHAIN DEHYDROGENASE/REDUCTASE FAMILY (AFU_ORTHOLOGUE AFUA_5G02870)"/>
    <property type="match status" value="1"/>
</dbReference>
<dbReference type="PRINTS" id="PR00081">
    <property type="entry name" value="GDHRDH"/>
</dbReference>
<dbReference type="FunFam" id="3.40.50.720:FF:000084">
    <property type="entry name" value="Short-chain dehydrogenase reductase"/>
    <property type="match status" value="1"/>
</dbReference>
<evidence type="ECO:0000256" key="1">
    <source>
        <dbReference type="ARBA" id="ARBA00006484"/>
    </source>
</evidence>
<dbReference type="RefSeq" id="WP_146300926.1">
    <property type="nucleotide sequence ID" value="NZ_CP042301.2"/>
</dbReference>
<name>A0A5B8L2R5_9HYPH</name>
<dbReference type="Proteomes" id="UP000321389">
    <property type="component" value="Chromosome"/>
</dbReference>
<dbReference type="Gene3D" id="3.40.50.720">
    <property type="entry name" value="NAD(P)-binding Rossmann-like Domain"/>
    <property type="match status" value="1"/>
</dbReference>
<dbReference type="OrthoDB" id="9803333at2"/>
<evidence type="ECO:0000313" key="4">
    <source>
        <dbReference type="Proteomes" id="UP000321389"/>
    </source>
</evidence>
<evidence type="ECO:0000256" key="2">
    <source>
        <dbReference type="ARBA" id="ARBA00023002"/>
    </source>
</evidence>